<feature type="chain" id="PRO_5046074440" evidence="4">
    <location>
        <begin position="31"/>
        <end position="474"/>
    </location>
</feature>
<dbReference type="PANTHER" id="PTHR14218:SF15">
    <property type="entry name" value="TRIPEPTIDYL-PEPTIDASE 1"/>
    <property type="match status" value="1"/>
</dbReference>
<evidence type="ECO:0000313" key="6">
    <source>
        <dbReference type="EMBL" id="MBA8925310.1"/>
    </source>
</evidence>
<dbReference type="InterPro" id="IPR036852">
    <property type="entry name" value="Peptidase_S8/S53_dom_sf"/>
</dbReference>
<keyword evidence="1 6" id="KW-0645">Protease</keyword>
<dbReference type="InterPro" id="IPR023828">
    <property type="entry name" value="Peptidase_S8_Ser-AS"/>
</dbReference>
<dbReference type="InterPro" id="IPR030400">
    <property type="entry name" value="Sedolisin_dom"/>
</dbReference>
<dbReference type="GO" id="GO:0006508">
    <property type="term" value="P:proteolysis"/>
    <property type="evidence" value="ECO:0007669"/>
    <property type="project" value="UniProtKB-KW"/>
</dbReference>
<gene>
    <name evidence="6" type="ORF">BC739_002509</name>
</gene>
<dbReference type="EMBL" id="JACJID010000002">
    <property type="protein sequence ID" value="MBA8925310.1"/>
    <property type="molecule type" value="Genomic_DNA"/>
</dbReference>
<dbReference type="PANTHER" id="PTHR14218">
    <property type="entry name" value="PROTEASE S8 TRIPEPTIDYL PEPTIDASE I CLN2"/>
    <property type="match status" value="1"/>
</dbReference>
<dbReference type="GO" id="GO:0008233">
    <property type="term" value="F:peptidase activity"/>
    <property type="evidence" value="ECO:0007669"/>
    <property type="project" value="UniProtKB-KW"/>
</dbReference>
<feature type="signal peptide" evidence="4">
    <location>
        <begin position="1"/>
        <end position="30"/>
    </location>
</feature>
<reference evidence="6 7" key="1">
    <citation type="submission" date="2020-08" db="EMBL/GenBank/DDBJ databases">
        <title>Genomic Encyclopedia of Archaeal and Bacterial Type Strains, Phase II (KMG-II): from individual species to whole genera.</title>
        <authorList>
            <person name="Goeker M."/>
        </authorList>
    </citation>
    <scope>NUCLEOTIDE SEQUENCE [LARGE SCALE GENOMIC DNA]</scope>
    <source>
        <strain evidence="6 7">DSM 43850</strain>
    </source>
</reference>
<proteinExistence type="predicted"/>
<organism evidence="6 7">
    <name type="scientific">Kutzneria viridogrisea</name>
    <dbReference type="NCBI Taxonomy" id="47990"/>
    <lineage>
        <taxon>Bacteria</taxon>
        <taxon>Bacillati</taxon>
        <taxon>Actinomycetota</taxon>
        <taxon>Actinomycetes</taxon>
        <taxon>Pseudonocardiales</taxon>
        <taxon>Pseudonocardiaceae</taxon>
        <taxon>Kutzneria</taxon>
    </lineage>
</organism>
<feature type="domain" description="Peptidase S53" evidence="5">
    <location>
        <begin position="98"/>
        <end position="474"/>
    </location>
</feature>
<evidence type="ECO:0000256" key="3">
    <source>
        <dbReference type="ARBA" id="ARBA00022825"/>
    </source>
</evidence>
<accession>A0ABR6BEL2</accession>
<keyword evidence="4" id="KW-0732">Signal</keyword>
<dbReference type="InterPro" id="IPR050819">
    <property type="entry name" value="Tripeptidyl-peptidase_I"/>
</dbReference>
<protein>
    <submittedName>
        <fullName evidence="6">Subtilase family serine protease</fullName>
    </submittedName>
</protein>
<evidence type="ECO:0000256" key="1">
    <source>
        <dbReference type="ARBA" id="ARBA00022670"/>
    </source>
</evidence>
<evidence type="ECO:0000259" key="5">
    <source>
        <dbReference type="PROSITE" id="PS51695"/>
    </source>
</evidence>
<keyword evidence="2" id="KW-0378">Hydrolase</keyword>
<keyword evidence="3" id="KW-0720">Serine protease</keyword>
<dbReference type="RefSeq" id="WP_025360003.1">
    <property type="nucleotide sequence ID" value="NZ_BAAABQ010000084.1"/>
</dbReference>
<evidence type="ECO:0000256" key="2">
    <source>
        <dbReference type="ARBA" id="ARBA00022801"/>
    </source>
</evidence>
<sequence>MAFRGLTAGVAVVCAGLSVVAALIPPVATARTTRSADQDSVSALRQSVLDGSLRRTHQTINGCVVTDGGTKYHLGCDHSVVASSADASKPLTTATPAGLGPDDLARAFALPEDPGKAGTVGIVTVADDPNLESDLATYRSQYNLPPCTTANGCLTVVGKDGGPRPAPTANLPGLNQLAQSYTMETMLDVEMTSAACPRCKIVVVEQPIDLIALGAGQLGLPQAAAQNEATAVNTAIRLGANAVSISYFIGNGRQPNILTSGALAESLYHPGVAIVEASGDYGFLGTAAADQNWPQELPWVISAGGVELTSADGGRTFDKKAWGKVEVTGKYMASSSGCATMLPPANGQPSAVSALCGGHRAASDISAAATNLAFYLTYLPATGGPGGWGIALGTSASSPYIAGLYARAGTAGVDGPNTLYQAPAGAIEDVTSGSNTQTGAAGCKDAPVALCVSGPGWDGPTGLGVPHGLGAFQR</sequence>
<dbReference type="Gene3D" id="3.40.50.200">
    <property type="entry name" value="Peptidase S8/S53 domain"/>
    <property type="match status" value="1"/>
</dbReference>
<comment type="caution">
    <text evidence="6">The sequence shown here is derived from an EMBL/GenBank/DDBJ whole genome shotgun (WGS) entry which is preliminary data.</text>
</comment>
<keyword evidence="7" id="KW-1185">Reference proteome</keyword>
<dbReference type="PROSITE" id="PS00138">
    <property type="entry name" value="SUBTILASE_SER"/>
    <property type="match status" value="1"/>
</dbReference>
<dbReference type="Proteomes" id="UP000517916">
    <property type="component" value="Unassembled WGS sequence"/>
</dbReference>
<dbReference type="PROSITE" id="PS51695">
    <property type="entry name" value="SEDOLISIN"/>
    <property type="match status" value="1"/>
</dbReference>
<dbReference type="SUPFAM" id="SSF52743">
    <property type="entry name" value="Subtilisin-like"/>
    <property type="match status" value="1"/>
</dbReference>
<name>A0ABR6BEL2_9PSEU</name>
<evidence type="ECO:0000313" key="7">
    <source>
        <dbReference type="Proteomes" id="UP000517916"/>
    </source>
</evidence>
<evidence type="ECO:0000256" key="4">
    <source>
        <dbReference type="SAM" id="SignalP"/>
    </source>
</evidence>